<dbReference type="Proteomes" id="UP000178449">
    <property type="component" value="Unassembled WGS sequence"/>
</dbReference>
<organism evidence="2 3">
    <name type="scientific">Candidatus Lambdaproteobacteria bacterium RIFOXYD2_FULL_50_16</name>
    <dbReference type="NCBI Taxonomy" id="1817772"/>
    <lineage>
        <taxon>Bacteria</taxon>
        <taxon>Pseudomonadati</taxon>
        <taxon>Pseudomonadota</taxon>
        <taxon>Candidatus Lambdaproteobacteria</taxon>
    </lineage>
</organism>
<name>A0A1F6G6M2_9PROT</name>
<feature type="signal peptide" evidence="1">
    <location>
        <begin position="1"/>
        <end position="23"/>
    </location>
</feature>
<keyword evidence="1" id="KW-0732">Signal</keyword>
<proteinExistence type="predicted"/>
<dbReference type="AlphaFoldDB" id="A0A1F6G6M2"/>
<feature type="chain" id="PRO_5009524508" description="Outer membrane protein beta-barrel domain-containing protein" evidence="1">
    <location>
        <begin position="24"/>
        <end position="179"/>
    </location>
</feature>
<protein>
    <recommendedName>
        <fullName evidence="4">Outer membrane protein beta-barrel domain-containing protein</fullName>
    </recommendedName>
</protein>
<reference evidence="2 3" key="1">
    <citation type="journal article" date="2016" name="Nat. Commun.">
        <title>Thousands of microbial genomes shed light on interconnected biogeochemical processes in an aquifer system.</title>
        <authorList>
            <person name="Anantharaman K."/>
            <person name="Brown C.T."/>
            <person name="Hug L.A."/>
            <person name="Sharon I."/>
            <person name="Castelle C.J."/>
            <person name="Probst A.J."/>
            <person name="Thomas B.C."/>
            <person name="Singh A."/>
            <person name="Wilkins M.J."/>
            <person name="Karaoz U."/>
            <person name="Brodie E.L."/>
            <person name="Williams K.H."/>
            <person name="Hubbard S.S."/>
            <person name="Banfield J.F."/>
        </authorList>
    </citation>
    <scope>NUCLEOTIDE SEQUENCE [LARGE SCALE GENOMIC DNA]</scope>
</reference>
<accession>A0A1F6G6M2</accession>
<evidence type="ECO:0008006" key="4">
    <source>
        <dbReference type="Google" id="ProtNLM"/>
    </source>
</evidence>
<evidence type="ECO:0000256" key="1">
    <source>
        <dbReference type="SAM" id="SignalP"/>
    </source>
</evidence>
<sequence length="179" mass="18900">MLKKIQLWGLGLLALILAPNLQAGDFKAMGGLTFTTQSIPLMGYSAASGYKTDGLDLWIGQPFSQEVDLVYHNLSGKDTTSLSGNSGESQIGLTSWELNYFILTGLLGFEFGPGIGYGVSSTTESNNGTDSSPFLTGTDIHYGVLLLRLGMSFSLFTCDANLSSFGGLIGGSLLCGIEF</sequence>
<comment type="caution">
    <text evidence="2">The sequence shown here is derived from an EMBL/GenBank/DDBJ whole genome shotgun (WGS) entry which is preliminary data.</text>
</comment>
<evidence type="ECO:0000313" key="3">
    <source>
        <dbReference type="Proteomes" id="UP000178449"/>
    </source>
</evidence>
<gene>
    <name evidence="2" type="ORF">A2527_11480</name>
</gene>
<dbReference type="STRING" id="1817772.A2527_11480"/>
<evidence type="ECO:0000313" key="2">
    <source>
        <dbReference type="EMBL" id="OGG93736.1"/>
    </source>
</evidence>
<dbReference type="EMBL" id="MFNE01000046">
    <property type="protein sequence ID" value="OGG93736.1"/>
    <property type="molecule type" value="Genomic_DNA"/>
</dbReference>